<name>A0A645GV34_9ZZZZ</name>
<comment type="similarity">
    <text evidence="2">Belongs to the flagella basal body rod proteins family.</text>
</comment>
<evidence type="ECO:0000256" key="2">
    <source>
        <dbReference type="ARBA" id="ARBA00009677"/>
    </source>
</evidence>
<dbReference type="GO" id="GO:0005829">
    <property type="term" value="C:cytosol"/>
    <property type="evidence" value="ECO:0007669"/>
    <property type="project" value="TreeGrafter"/>
</dbReference>
<keyword evidence="5" id="KW-0282">Flagellum</keyword>
<evidence type="ECO:0000256" key="1">
    <source>
        <dbReference type="ARBA" id="ARBA00004117"/>
    </source>
</evidence>
<dbReference type="InterPro" id="IPR010930">
    <property type="entry name" value="Flg_bb/hook_C_dom"/>
</dbReference>
<dbReference type="EMBL" id="VSSQ01077425">
    <property type="protein sequence ID" value="MPN27503.1"/>
    <property type="molecule type" value="Genomic_DNA"/>
</dbReference>
<comment type="subcellular location">
    <subcellularLocation>
        <location evidence="1">Bacterial flagellum basal body</location>
    </subcellularLocation>
</comment>
<evidence type="ECO:0000256" key="3">
    <source>
        <dbReference type="ARBA" id="ARBA00023143"/>
    </source>
</evidence>
<proteinExistence type="inferred from homology"/>
<dbReference type="GO" id="GO:0071978">
    <property type="term" value="P:bacterial-type flagellum-dependent swarming motility"/>
    <property type="evidence" value="ECO:0007669"/>
    <property type="project" value="TreeGrafter"/>
</dbReference>
<reference evidence="5" key="1">
    <citation type="submission" date="2019-08" db="EMBL/GenBank/DDBJ databases">
        <authorList>
            <person name="Kucharzyk K."/>
            <person name="Murdoch R.W."/>
            <person name="Higgins S."/>
            <person name="Loffler F."/>
        </authorList>
    </citation>
    <scope>NUCLEOTIDE SEQUENCE</scope>
</reference>
<keyword evidence="5" id="KW-0966">Cell projection</keyword>
<gene>
    <name evidence="5" type="primary">flgE_7</name>
    <name evidence="5" type="ORF">SDC9_174937</name>
</gene>
<dbReference type="PANTHER" id="PTHR30435:SF1">
    <property type="entry name" value="FLAGELLAR HOOK PROTEIN FLGE"/>
    <property type="match status" value="1"/>
</dbReference>
<dbReference type="Pfam" id="PF06429">
    <property type="entry name" value="Flg_bbr_C"/>
    <property type="match status" value="1"/>
</dbReference>
<comment type="caution">
    <text evidence="5">The sequence shown here is derived from an EMBL/GenBank/DDBJ whole genome shotgun (WGS) entry which is preliminary data.</text>
</comment>
<dbReference type="AlphaFoldDB" id="A0A645GV34"/>
<accession>A0A645GV34</accession>
<dbReference type="GO" id="GO:0009424">
    <property type="term" value="C:bacterial-type flagellum hook"/>
    <property type="evidence" value="ECO:0007669"/>
    <property type="project" value="TreeGrafter"/>
</dbReference>
<keyword evidence="5" id="KW-0969">Cilium</keyword>
<feature type="domain" description="Flagellar basal-body/hook protein C-terminal" evidence="4">
    <location>
        <begin position="17"/>
        <end position="61"/>
    </location>
</feature>
<organism evidence="5">
    <name type="scientific">bioreactor metagenome</name>
    <dbReference type="NCBI Taxonomy" id="1076179"/>
    <lineage>
        <taxon>unclassified sequences</taxon>
        <taxon>metagenomes</taxon>
        <taxon>ecological metagenomes</taxon>
    </lineage>
</organism>
<evidence type="ECO:0000259" key="4">
    <source>
        <dbReference type="Pfam" id="PF06429"/>
    </source>
</evidence>
<protein>
    <submittedName>
        <fullName evidence="5">Flagellar hook protein FlgE</fullName>
    </submittedName>
</protein>
<sequence length="63" mass="6801">MPTYTTAGGKLAGPLISGGLEMSNVDLSNEFTDMIVAQRGFQANSRVITTSDQILEELVNLKR</sequence>
<keyword evidence="3" id="KW-0975">Bacterial flagellum</keyword>
<dbReference type="PANTHER" id="PTHR30435">
    <property type="entry name" value="FLAGELLAR PROTEIN"/>
    <property type="match status" value="1"/>
</dbReference>
<evidence type="ECO:0000313" key="5">
    <source>
        <dbReference type="EMBL" id="MPN27503.1"/>
    </source>
</evidence>
<dbReference type="GO" id="GO:0009425">
    <property type="term" value="C:bacterial-type flagellum basal body"/>
    <property type="evidence" value="ECO:0007669"/>
    <property type="project" value="UniProtKB-SubCell"/>
</dbReference>